<dbReference type="InterPro" id="IPR029055">
    <property type="entry name" value="Ntn_hydrolases_N"/>
</dbReference>
<sequence length="524" mass="52965">MSSGAVPTGRVAVAATGRQALEAGLAVAAEGGNAVDAALAAGFVALATEPGMVSLGGGCFVSVWPAGGAPEVVDGNVEMPGRGLPAERFGHGVREVATSYGGGVIMHAGHGSVATPGIVPALGEAHERWARLPWERLVAPAVHAARDGYPMSGAAARFLAIVADSLMAGDPETHALITHPDGRLAAGGEVVRNPALADVLDQLGREGPSLFTTGAVGRALAAQMAAGGGLVTGDDLAAYRAVVRPAHRTHVGDWEVASNPPPAVGGPLLAVMLGELARRGNWTWGDALEVQRVVLAYRADVHDLSHDLEADGQALLDAVDARGLAALTGSPSTAHVSAVDDDGNACALTMSSGYGAGLCIPDTGILLNNCLGEVELNRHGLHALPPGTRLASNMAPTTARATDGRALAVGSPGADRITTALMLVLGQGCLHGADLQQAIDRPRLHVRRVPADVGHAGDAAATYLVEHERDPDLAAAVVASGLPGHEYPEPHMYFGGVGAALRRADGSLQAAGDARREAAVGVSG</sequence>
<dbReference type="Gene3D" id="3.60.20.40">
    <property type="match status" value="1"/>
</dbReference>
<comment type="similarity">
    <text evidence="1">Belongs to the gamma-glutamyltransferase family.</text>
</comment>
<dbReference type="EMBL" id="JBHSKD010000009">
    <property type="protein sequence ID" value="MFC5177053.1"/>
    <property type="molecule type" value="Genomic_DNA"/>
</dbReference>
<keyword evidence="2 5" id="KW-0808">Transferase</keyword>
<reference evidence="6" key="1">
    <citation type="journal article" date="2019" name="Int. J. Syst. Evol. Microbiol.">
        <title>The Global Catalogue of Microorganisms (GCM) 10K type strain sequencing project: providing services to taxonomists for standard genome sequencing and annotation.</title>
        <authorList>
            <consortium name="The Broad Institute Genomics Platform"/>
            <consortium name="The Broad Institute Genome Sequencing Center for Infectious Disease"/>
            <person name="Wu L."/>
            <person name="Ma J."/>
        </authorList>
    </citation>
    <scope>NUCLEOTIDE SEQUENCE [LARGE SCALE GENOMIC DNA]</scope>
    <source>
        <strain evidence="6">DFY41</strain>
    </source>
</reference>
<dbReference type="Pfam" id="PF01019">
    <property type="entry name" value="G_glu_transpept"/>
    <property type="match status" value="1"/>
</dbReference>
<dbReference type="GO" id="GO:0103068">
    <property type="term" value="F:leukotriene C4 gamma-glutamyl transferase activity"/>
    <property type="evidence" value="ECO:0007669"/>
    <property type="project" value="UniProtKB-EC"/>
</dbReference>
<comment type="caution">
    <text evidence="5">The sequence shown here is derived from an EMBL/GenBank/DDBJ whole genome shotgun (WGS) entry which is preliminary data.</text>
</comment>
<evidence type="ECO:0000256" key="4">
    <source>
        <dbReference type="ARBA" id="ARBA00023145"/>
    </source>
</evidence>
<keyword evidence="4" id="KW-0865">Zymogen</keyword>
<organism evidence="5 6">
    <name type="scientific">Nocardioides taihuensis</name>
    <dbReference type="NCBI Taxonomy" id="1835606"/>
    <lineage>
        <taxon>Bacteria</taxon>
        <taxon>Bacillati</taxon>
        <taxon>Actinomycetota</taxon>
        <taxon>Actinomycetes</taxon>
        <taxon>Propionibacteriales</taxon>
        <taxon>Nocardioidaceae</taxon>
        <taxon>Nocardioides</taxon>
    </lineage>
</organism>
<evidence type="ECO:0000256" key="3">
    <source>
        <dbReference type="ARBA" id="ARBA00022801"/>
    </source>
</evidence>
<dbReference type="RefSeq" id="WP_378589786.1">
    <property type="nucleotide sequence ID" value="NZ_JBHSKD010000009.1"/>
</dbReference>
<gene>
    <name evidence="5" type="ORF">ACFPGP_10245</name>
</gene>
<keyword evidence="6" id="KW-1185">Reference proteome</keyword>
<dbReference type="SUPFAM" id="SSF56235">
    <property type="entry name" value="N-terminal nucleophile aminohydrolases (Ntn hydrolases)"/>
    <property type="match status" value="1"/>
</dbReference>
<dbReference type="EC" id="2.3.2.2" evidence="5"/>
<dbReference type="PANTHER" id="PTHR43199">
    <property type="entry name" value="GLUTATHIONE HYDROLASE"/>
    <property type="match status" value="1"/>
</dbReference>
<evidence type="ECO:0000256" key="1">
    <source>
        <dbReference type="ARBA" id="ARBA00009381"/>
    </source>
</evidence>
<dbReference type="Proteomes" id="UP001596087">
    <property type="component" value="Unassembled WGS sequence"/>
</dbReference>
<dbReference type="PANTHER" id="PTHR43199:SF1">
    <property type="entry name" value="GLUTATHIONE HYDROLASE PROENZYME"/>
    <property type="match status" value="1"/>
</dbReference>
<dbReference type="InterPro" id="IPR043137">
    <property type="entry name" value="GGT_ssub_C"/>
</dbReference>
<evidence type="ECO:0000256" key="2">
    <source>
        <dbReference type="ARBA" id="ARBA00022679"/>
    </source>
</evidence>
<accession>A0ABW0BJ70</accession>
<name>A0ABW0BJ70_9ACTN</name>
<proteinExistence type="inferred from homology"/>
<dbReference type="InterPro" id="IPR051792">
    <property type="entry name" value="GGT_bact"/>
</dbReference>
<dbReference type="PRINTS" id="PR01210">
    <property type="entry name" value="GGTRANSPTASE"/>
</dbReference>
<evidence type="ECO:0000313" key="5">
    <source>
        <dbReference type="EMBL" id="MFC5177053.1"/>
    </source>
</evidence>
<keyword evidence="5" id="KW-0012">Acyltransferase</keyword>
<evidence type="ECO:0000313" key="6">
    <source>
        <dbReference type="Proteomes" id="UP001596087"/>
    </source>
</evidence>
<protein>
    <submittedName>
        <fullName evidence="5">Gamma-glutamyltransferase</fullName>
        <ecNumber evidence="5">2.3.2.2</ecNumber>
    </submittedName>
</protein>
<keyword evidence="3" id="KW-0378">Hydrolase</keyword>